<reference evidence="1" key="1">
    <citation type="submission" date="2018-02" db="EMBL/GenBank/DDBJ databases">
        <title>Rhizophora mucronata_Transcriptome.</title>
        <authorList>
            <person name="Meera S.P."/>
            <person name="Sreeshan A."/>
            <person name="Augustine A."/>
        </authorList>
    </citation>
    <scope>NUCLEOTIDE SEQUENCE</scope>
    <source>
        <tissue evidence="1">Leaf</tissue>
    </source>
</reference>
<dbReference type="EMBL" id="GGEC01039772">
    <property type="protein sequence ID" value="MBX20256.1"/>
    <property type="molecule type" value="Transcribed_RNA"/>
</dbReference>
<dbReference type="EMBL" id="GGEC01039768">
    <property type="protein sequence ID" value="MBX20252.1"/>
    <property type="molecule type" value="Transcribed_RNA"/>
</dbReference>
<proteinExistence type="predicted"/>
<sequence length="29" mass="3410">MKLYAAYNYAHLLHPSYRNLRSCAPQQIS</sequence>
<evidence type="ECO:0000313" key="1">
    <source>
        <dbReference type="EMBL" id="MBX20252.1"/>
    </source>
</evidence>
<dbReference type="AlphaFoldDB" id="A0A2P2LQK2"/>
<name>A0A2P2LQK2_RHIMU</name>
<protein>
    <submittedName>
        <fullName evidence="1">tRNA pseudouridine synthase</fullName>
    </submittedName>
</protein>
<accession>A0A2P2LQK2</accession>
<organism evidence="1">
    <name type="scientific">Rhizophora mucronata</name>
    <name type="common">Asiatic mangrove</name>
    <dbReference type="NCBI Taxonomy" id="61149"/>
    <lineage>
        <taxon>Eukaryota</taxon>
        <taxon>Viridiplantae</taxon>
        <taxon>Streptophyta</taxon>
        <taxon>Embryophyta</taxon>
        <taxon>Tracheophyta</taxon>
        <taxon>Spermatophyta</taxon>
        <taxon>Magnoliopsida</taxon>
        <taxon>eudicotyledons</taxon>
        <taxon>Gunneridae</taxon>
        <taxon>Pentapetalae</taxon>
        <taxon>rosids</taxon>
        <taxon>fabids</taxon>
        <taxon>Malpighiales</taxon>
        <taxon>Rhizophoraceae</taxon>
        <taxon>Rhizophora</taxon>
    </lineage>
</organism>